<dbReference type="PANTHER" id="PTHR23048:SF0">
    <property type="entry name" value="CALMODULIN LIKE 3"/>
    <property type="match status" value="1"/>
</dbReference>
<dbReference type="PROSITE" id="PS00018">
    <property type="entry name" value="EF_HAND_1"/>
    <property type="match status" value="2"/>
</dbReference>
<evidence type="ECO:0000256" key="1">
    <source>
        <dbReference type="ARBA" id="ARBA00022737"/>
    </source>
</evidence>
<dbReference type="PANTHER" id="PTHR23048">
    <property type="entry name" value="MYOSIN LIGHT CHAIN 1, 3"/>
    <property type="match status" value="1"/>
</dbReference>
<sequence>MSHCLRESLSQFSSQQIQDFQEAFGLFDKDGDGYLSSSEIGVVIRSLGGVVTEAELQEMTEQFDQKSGQVDFSDFLALMASIMTRKDSADELLEAFQVFDRDGRGFISVSELRHLMTHLGEKLSNDDVDEMIKEADINGTGQVNYKEFVKMIIS</sequence>
<dbReference type="SUPFAM" id="SSF47473">
    <property type="entry name" value="EF-hand"/>
    <property type="match status" value="1"/>
</dbReference>
<organism evidence="4">
    <name type="scientific">Arion vulgaris</name>
    <dbReference type="NCBI Taxonomy" id="1028688"/>
    <lineage>
        <taxon>Eukaryota</taxon>
        <taxon>Metazoa</taxon>
        <taxon>Spiralia</taxon>
        <taxon>Lophotrochozoa</taxon>
        <taxon>Mollusca</taxon>
        <taxon>Gastropoda</taxon>
        <taxon>Heterobranchia</taxon>
        <taxon>Euthyneura</taxon>
        <taxon>Panpulmonata</taxon>
        <taxon>Eupulmonata</taxon>
        <taxon>Stylommatophora</taxon>
        <taxon>Helicina</taxon>
        <taxon>Arionoidea</taxon>
        <taxon>Arionidae</taxon>
        <taxon>Arion</taxon>
    </lineage>
</organism>
<gene>
    <name evidence="4" type="primary">ORF12175</name>
</gene>
<dbReference type="PROSITE" id="PS50222">
    <property type="entry name" value="EF_HAND_2"/>
    <property type="match status" value="3"/>
</dbReference>
<evidence type="ECO:0000256" key="2">
    <source>
        <dbReference type="ARBA" id="ARBA00022837"/>
    </source>
</evidence>
<keyword evidence="2" id="KW-0106">Calcium</keyword>
<dbReference type="CDD" id="cd00051">
    <property type="entry name" value="EFh"/>
    <property type="match status" value="2"/>
</dbReference>
<reference evidence="4" key="1">
    <citation type="submission" date="2014-12" db="EMBL/GenBank/DDBJ databases">
        <title>Insight into the proteome of Arion vulgaris.</title>
        <authorList>
            <person name="Aradska J."/>
            <person name="Bulat T."/>
            <person name="Smidak R."/>
            <person name="Sarate P."/>
            <person name="Gangsoo J."/>
            <person name="Sialana F."/>
            <person name="Bilban M."/>
            <person name="Lubec G."/>
        </authorList>
    </citation>
    <scope>NUCLEOTIDE SEQUENCE</scope>
    <source>
        <tissue evidence="4">Skin</tissue>
    </source>
</reference>
<dbReference type="AlphaFoldDB" id="A0A0B6Y4E4"/>
<dbReference type="InterPro" id="IPR050230">
    <property type="entry name" value="CALM/Myosin/TropC-like"/>
</dbReference>
<dbReference type="InterPro" id="IPR018247">
    <property type="entry name" value="EF_Hand_1_Ca_BS"/>
</dbReference>
<keyword evidence="1" id="KW-0677">Repeat</keyword>
<accession>A0A0B6Y4E4</accession>
<dbReference type="EMBL" id="HACG01004124">
    <property type="protein sequence ID" value="CEK50989.1"/>
    <property type="molecule type" value="Transcribed_RNA"/>
</dbReference>
<dbReference type="GO" id="GO:0005509">
    <property type="term" value="F:calcium ion binding"/>
    <property type="evidence" value="ECO:0007669"/>
    <property type="project" value="InterPro"/>
</dbReference>
<dbReference type="InterPro" id="IPR002048">
    <property type="entry name" value="EF_hand_dom"/>
</dbReference>
<evidence type="ECO:0000313" key="4">
    <source>
        <dbReference type="EMBL" id="CEK50989.1"/>
    </source>
</evidence>
<evidence type="ECO:0000259" key="3">
    <source>
        <dbReference type="PROSITE" id="PS50222"/>
    </source>
</evidence>
<feature type="domain" description="EF-hand" evidence="3">
    <location>
        <begin position="15"/>
        <end position="50"/>
    </location>
</feature>
<dbReference type="GO" id="GO:0016460">
    <property type="term" value="C:myosin II complex"/>
    <property type="evidence" value="ECO:0007669"/>
    <property type="project" value="TreeGrafter"/>
</dbReference>
<dbReference type="Gene3D" id="1.10.238.10">
    <property type="entry name" value="EF-hand"/>
    <property type="match status" value="2"/>
</dbReference>
<feature type="domain" description="EF-hand" evidence="3">
    <location>
        <begin position="123"/>
        <end position="154"/>
    </location>
</feature>
<dbReference type="Pfam" id="PF13499">
    <property type="entry name" value="EF-hand_7"/>
    <property type="match status" value="2"/>
</dbReference>
<dbReference type="SMART" id="SM00054">
    <property type="entry name" value="EFh"/>
    <property type="match status" value="4"/>
</dbReference>
<name>A0A0B6Y4E4_9EUPU</name>
<feature type="domain" description="EF-hand" evidence="3">
    <location>
        <begin position="87"/>
        <end position="122"/>
    </location>
</feature>
<proteinExistence type="predicted"/>
<protein>
    <recommendedName>
        <fullName evidence="3">EF-hand domain-containing protein</fullName>
    </recommendedName>
</protein>
<dbReference type="FunFam" id="1.10.238.10:FF:000003">
    <property type="entry name" value="Calmodulin A"/>
    <property type="match status" value="1"/>
</dbReference>
<dbReference type="InterPro" id="IPR011992">
    <property type="entry name" value="EF-hand-dom_pair"/>
</dbReference>